<proteinExistence type="predicted"/>
<evidence type="ECO:0000313" key="2">
    <source>
        <dbReference type="Proteomes" id="UP000299102"/>
    </source>
</evidence>
<keyword evidence="2" id="KW-1185">Reference proteome</keyword>
<dbReference type="AlphaFoldDB" id="A0A4C1Y5A4"/>
<accession>A0A4C1Y5A4</accession>
<evidence type="ECO:0000313" key="1">
    <source>
        <dbReference type="EMBL" id="GBP70012.1"/>
    </source>
</evidence>
<name>A0A4C1Y5A4_EUMVA</name>
<protein>
    <submittedName>
        <fullName evidence="1">Uncharacterized protein</fullName>
    </submittedName>
</protein>
<sequence length="113" mass="12878">MKETVVQQFQHTVLVFYYYDENRNVYNSSGKENIFVKKITAQTTIQTRENKVPNVITAQVNKAVETLEFLFKKIAGASSFQENDEAPGSDGITNEFLSKIIINQRTTLTIILL</sequence>
<gene>
    <name evidence="1" type="ORF">EVAR_39595_1</name>
</gene>
<organism evidence="1 2">
    <name type="scientific">Eumeta variegata</name>
    <name type="common">Bagworm moth</name>
    <name type="synonym">Eumeta japonica</name>
    <dbReference type="NCBI Taxonomy" id="151549"/>
    <lineage>
        <taxon>Eukaryota</taxon>
        <taxon>Metazoa</taxon>
        <taxon>Ecdysozoa</taxon>
        <taxon>Arthropoda</taxon>
        <taxon>Hexapoda</taxon>
        <taxon>Insecta</taxon>
        <taxon>Pterygota</taxon>
        <taxon>Neoptera</taxon>
        <taxon>Endopterygota</taxon>
        <taxon>Lepidoptera</taxon>
        <taxon>Glossata</taxon>
        <taxon>Ditrysia</taxon>
        <taxon>Tineoidea</taxon>
        <taxon>Psychidae</taxon>
        <taxon>Oiketicinae</taxon>
        <taxon>Eumeta</taxon>
    </lineage>
</organism>
<dbReference type="Proteomes" id="UP000299102">
    <property type="component" value="Unassembled WGS sequence"/>
</dbReference>
<comment type="caution">
    <text evidence="1">The sequence shown here is derived from an EMBL/GenBank/DDBJ whole genome shotgun (WGS) entry which is preliminary data.</text>
</comment>
<dbReference type="EMBL" id="BGZK01001059">
    <property type="protein sequence ID" value="GBP70012.1"/>
    <property type="molecule type" value="Genomic_DNA"/>
</dbReference>
<reference evidence="1 2" key="1">
    <citation type="journal article" date="2019" name="Commun. Biol.">
        <title>The bagworm genome reveals a unique fibroin gene that provides high tensile strength.</title>
        <authorList>
            <person name="Kono N."/>
            <person name="Nakamura H."/>
            <person name="Ohtoshi R."/>
            <person name="Tomita M."/>
            <person name="Numata K."/>
            <person name="Arakawa K."/>
        </authorList>
    </citation>
    <scope>NUCLEOTIDE SEQUENCE [LARGE SCALE GENOMIC DNA]</scope>
</reference>